<dbReference type="AlphaFoldDB" id="A0A6I6JWD5"/>
<dbReference type="KEGG" id="mcos:GM418_18710"/>
<evidence type="ECO:0000313" key="2">
    <source>
        <dbReference type="Proteomes" id="UP000428260"/>
    </source>
</evidence>
<dbReference type="Gene3D" id="2.60.120.200">
    <property type="match status" value="1"/>
</dbReference>
<sequence length="57" mass="6906">MVFKRRADSVKQSKYWHQPLNMNFDSETFTDWFGIPAPTDPEGHFEIDYVRVWKRAE</sequence>
<dbReference type="SUPFAM" id="SSF49899">
    <property type="entry name" value="Concanavalin A-like lectins/glucanases"/>
    <property type="match status" value="1"/>
</dbReference>
<gene>
    <name evidence="1" type="ORF">GM418_18710</name>
</gene>
<name>A0A6I6JWD5_9BACT</name>
<evidence type="ECO:0000313" key="1">
    <source>
        <dbReference type="EMBL" id="QGY45629.1"/>
    </source>
</evidence>
<protein>
    <submittedName>
        <fullName evidence="1">Uncharacterized protein</fullName>
    </submittedName>
</protein>
<dbReference type="RefSeq" id="WP_158868772.1">
    <property type="nucleotide sequence ID" value="NZ_CP046401.1"/>
</dbReference>
<keyword evidence="2" id="KW-1185">Reference proteome</keyword>
<dbReference type="EMBL" id="CP046401">
    <property type="protein sequence ID" value="QGY45629.1"/>
    <property type="molecule type" value="Genomic_DNA"/>
</dbReference>
<organism evidence="1 2">
    <name type="scientific">Maribellus comscasis</name>
    <dbReference type="NCBI Taxonomy" id="2681766"/>
    <lineage>
        <taxon>Bacteria</taxon>
        <taxon>Pseudomonadati</taxon>
        <taxon>Bacteroidota</taxon>
        <taxon>Bacteroidia</taxon>
        <taxon>Marinilabiliales</taxon>
        <taxon>Prolixibacteraceae</taxon>
        <taxon>Maribellus</taxon>
    </lineage>
</organism>
<dbReference type="GO" id="GO:0004553">
    <property type="term" value="F:hydrolase activity, hydrolyzing O-glycosyl compounds"/>
    <property type="evidence" value="ECO:0007669"/>
    <property type="project" value="UniProtKB-ARBA"/>
</dbReference>
<dbReference type="GO" id="GO:0005975">
    <property type="term" value="P:carbohydrate metabolic process"/>
    <property type="evidence" value="ECO:0007669"/>
    <property type="project" value="UniProtKB-ARBA"/>
</dbReference>
<proteinExistence type="predicted"/>
<dbReference type="Proteomes" id="UP000428260">
    <property type="component" value="Chromosome"/>
</dbReference>
<dbReference type="InterPro" id="IPR013320">
    <property type="entry name" value="ConA-like_dom_sf"/>
</dbReference>
<reference evidence="1 2" key="1">
    <citation type="submission" date="2019-11" db="EMBL/GenBank/DDBJ databases">
        <authorList>
            <person name="Zheng R.K."/>
            <person name="Sun C.M."/>
        </authorList>
    </citation>
    <scope>NUCLEOTIDE SEQUENCE [LARGE SCALE GENOMIC DNA]</scope>
    <source>
        <strain evidence="1 2">WC007</strain>
    </source>
</reference>
<accession>A0A6I6JWD5</accession>